<dbReference type="EMBL" id="JANUCP010000013">
    <property type="protein sequence ID" value="MCS3921314.1"/>
    <property type="molecule type" value="Genomic_DNA"/>
</dbReference>
<dbReference type="InterPro" id="IPR036388">
    <property type="entry name" value="WH-like_DNA-bd_sf"/>
</dbReference>
<dbReference type="Pfam" id="PF04545">
    <property type="entry name" value="Sigma70_r4"/>
    <property type="match status" value="1"/>
</dbReference>
<dbReference type="CDD" id="cd06171">
    <property type="entry name" value="Sigma70_r4"/>
    <property type="match status" value="1"/>
</dbReference>
<sequence length="382" mass="44446">MQDKLERWREILVAAKPEGWKWQPPKTLSPVEPKEPPQEVKVRLDKFIGALPDDEREILQLRFVDGFTQQEIANAIGCKPLLVALIEQRAIERLSEALEADDEIVRSWVAWWGEEKREELEALLPETLTPTTECLSIGRIYEACLRWDWTEEERKHIRSCVHCRSLFNKVSKQVWHPSSRQLWNYVTRSQLTEDERLDIRYHLEEDRCRRCTFIAEKILQPIATIVEFPVLLQPYLQEEEERIVLKALTLEDVLTWRELPRRRPPGEHGRRVFAIATPTPVALATAGFAGEEIKEVKIEEGDFRAELKREPEGWVARAEAFNVPVGSKVWFTLVTPEGDEKVKKEVKLERTFDDWYFAEAKLASPEEQLGEGYFVAVLVPPS</sequence>
<name>A0ABT2ETL7_9BACT</name>
<evidence type="ECO:0000259" key="1">
    <source>
        <dbReference type="Pfam" id="PF04545"/>
    </source>
</evidence>
<reference evidence="2 3" key="1">
    <citation type="submission" date="2022-08" db="EMBL/GenBank/DDBJ databases">
        <title>Bacterial and archaeal communities from various locations to study Microbial Dark Matter (Phase II).</title>
        <authorList>
            <person name="Stepanauskas R."/>
        </authorList>
    </citation>
    <scope>NUCLEOTIDE SEQUENCE [LARGE SCALE GENOMIC DNA]</scope>
    <source>
        <strain evidence="2 3">PD1</strain>
    </source>
</reference>
<dbReference type="Gene3D" id="1.10.10.10">
    <property type="entry name" value="Winged helix-like DNA-binding domain superfamily/Winged helix DNA-binding domain"/>
    <property type="match status" value="1"/>
</dbReference>
<accession>A0ABT2ETL7</accession>
<comment type="caution">
    <text evidence="2">The sequence shown here is derived from an EMBL/GenBank/DDBJ whole genome shotgun (WGS) entry which is preliminary data.</text>
</comment>
<evidence type="ECO:0000313" key="3">
    <source>
        <dbReference type="Proteomes" id="UP001204798"/>
    </source>
</evidence>
<gene>
    <name evidence="2" type="ORF">M2350_003763</name>
</gene>
<dbReference type="Proteomes" id="UP001204798">
    <property type="component" value="Unassembled WGS sequence"/>
</dbReference>
<feature type="domain" description="RNA polymerase sigma-70 region 4" evidence="1">
    <location>
        <begin position="48"/>
        <end position="95"/>
    </location>
</feature>
<protein>
    <submittedName>
        <fullName evidence="2">Transcriptional regulator with XRE-family HTH domain</fullName>
    </submittedName>
</protein>
<dbReference type="RefSeq" id="WP_259102387.1">
    <property type="nucleotide sequence ID" value="NZ_CP130455.1"/>
</dbReference>
<evidence type="ECO:0000313" key="2">
    <source>
        <dbReference type="EMBL" id="MCS3921314.1"/>
    </source>
</evidence>
<dbReference type="SUPFAM" id="SSF88659">
    <property type="entry name" value="Sigma3 and sigma4 domains of RNA polymerase sigma factors"/>
    <property type="match status" value="1"/>
</dbReference>
<dbReference type="NCBIfam" id="TIGR02937">
    <property type="entry name" value="sigma70-ECF"/>
    <property type="match status" value="1"/>
</dbReference>
<organism evidence="2 3">
    <name type="scientific">Candidatus Fervidibacter sacchari</name>
    <dbReference type="NCBI Taxonomy" id="1448929"/>
    <lineage>
        <taxon>Bacteria</taxon>
        <taxon>Candidatus Fervidibacterota</taxon>
        <taxon>Candidatus Fervidibacter</taxon>
    </lineage>
</organism>
<proteinExistence type="predicted"/>
<dbReference type="InterPro" id="IPR014284">
    <property type="entry name" value="RNA_pol_sigma-70_dom"/>
</dbReference>
<keyword evidence="3" id="KW-1185">Reference proteome</keyword>
<dbReference type="InterPro" id="IPR013324">
    <property type="entry name" value="RNA_pol_sigma_r3/r4-like"/>
</dbReference>
<dbReference type="InterPro" id="IPR007630">
    <property type="entry name" value="RNA_pol_sigma70_r4"/>
</dbReference>